<evidence type="ECO:0000313" key="3">
    <source>
        <dbReference type="EMBL" id="WTU78288.1"/>
    </source>
</evidence>
<evidence type="ECO:0000259" key="2">
    <source>
        <dbReference type="Pfam" id="PF12770"/>
    </source>
</evidence>
<organism evidence="3">
    <name type="scientific">Streptomyces sp. NBC_00049</name>
    <dbReference type="NCBI Taxonomy" id="2903617"/>
    <lineage>
        <taxon>Bacteria</taxon>
        <taxon>Bacillati</taxon>
        <taxon>Actinomycetota</taxon>
        <taxon>Actinomycetes</taxon>
        <taxon>Kitasatosporales</taxon>
        <taxon>Streptomycetaceae</taxon>
        <taxon>Streptomyces</taxon>
    </lineage>
</organism>
<dbReference type="InterPro" id="IPR024983">
    <property type="entry name" value="CHAT_dom"/>
</dbReference>
<dbReference type="AlphaFoldDB" id="A0AAU2K2M7"/>
<protein>
    <submittedName>
        <fullName evidence="3">CHAT domain-containing protein</fullName>
    </submittedName>
</protein>
<dbReference type="Pfam" id="PF12770">
    <property type="entry name" value="CHAT"/>
    <property type="match status" value="1"/>
</dbReference>
<evidence type="ECO:0000256" key="1">
    <source>
        <dbReference type="SAM" id="MobiDB-lite"/>
    </source>
</evidence>
<proteinExistence type="predicted"/>
<feature type="domain" description="CHAT" evidence="2">
    <location>
        <begin position="76"/>
        <end position="348"/>
    </location>
</feature>
<reference evidence="3" key="1">
    <citation type="submission" date="2022-10" db="EMBL/GenBank/DDBJ databases">
        <title>The complete genomes of actinobacterial strains from the NBC collection.</title>
        <authorList>
            <person name="Joergensen T.S."/>
            <person name="Alvarez Arevalo M."/>
            <person name="Sterndorff E.B."/>
            <person name="Faurdal D."/>
            <person name="Vuksanovic O."/>
            <person name="Mourched A.-S."/>
            <person name="Charusanti P."/>
            <person name="Shaw S."/>
            <person name="Blin K."/>
            <person name="Weber T."/>
        </authorList>
    </citation>
    <scope>NUCLEOTIDE SEQUENCE</scope>
    <source>
        <strain evidence="3">NBC_00049</strain>
    </source>
</reference>
<sequence>MSENPLRYDDLKLRIEQSDEGTYRVRATGPGDREVGGTFRVPFSPAELENFVLRVGLARTRTRAYKSPQMEEAKRLGSMLFDALVQGDVRDLYRTAHSAAEKDERGLRVTLNLTEVPELMSMPWELLYDRPKFLSQSIYTPLVRSLDMKIQRSPRKLTLPLQILGLVSQPTGHDELDVAQERRKLDEALKVPTSAGLVRLDWLERATLSELHRKISAPGEIHVLHYIGHGGFDEHRGHGVLILENERGGAHEVTGEELGSMLSDQHSLRLVVLNSCQGARTSATDPFTGVATSLVEHGLPAVVGMQFEISDDAAIAFAESLYTDIARGRRVDTALAHTRKAIFAAGHDVEFSTPVLFLRAPDGAKLFEVETPPEPGPIGPTATPDTSVRADHTPAGGQPNEGTSGRPLTHHGRPPSPPGPTDEGRGTFPAPRAPALTRQQFVATAPLGTKKAAEVIADGLEDGEVVFKVAEVTRGGLFGSGGLLVATDRRLIFPTRQGHESWVYEEITEFQVSTGAATTRIVLRLRNSQDVELTSLFQKSNVTDLAEFVVPMLGADNTRLLEPPPPTDVESWAAELFHSTQSVRYLRVQLGVETHVITYTCGFWNTLQLDGQIAYRTFGFVREYELSLTDGANVYPARIAVTAQGATTVASFSLEVAGKMLHRS</sequence>
<feature type="region of interest" description="Disordered" evidence="1">
    <location>
        <begin position="367"/>
        <end position="431"/>
    </location>
</feature>
<dbReference type="EMBL" id="CP108264">
    <property type="protein sequence ID" value="WTU78288.1"/>
    <property type="molecule type" value="Genomic_DNA"/>
</dbReference>
<accession>A0AAU2K2M7</accession>
<name>A0AAU2K2M7_9ACTN</name>
<gene>
    <name evidence="3" type="ORF">OG327_36060</name>
</gene>